<evidence type="ECO:0000259" key="15">
    <source>
        <dbReference type="Pfam" id="PF05173"/>
    </source>
</evidence>
<keyword evidence="5 16" id="KW-0560">Oxidoreductase</keyword>
<dbReference type="SUPFAM" id="SSF51735">
    <property type="entry name" value="NAD(P)-binding Rossmann-fold domains"/>
    <property type="match status" value="1"/>
</dbReference>
<evidence type="ECO:0000256" key="10">
    <source>
        <dbReference type="ARBA" id="ARBA00049080"/>
    </source>
</evidence>
<dbReference type="RefSeq" id="WP_275821262.1">
    <property type="nucleotide sequence ID" value="NZ_JARHUD010000003.1"/>
</dbReference>
<dbReference type="PANTHER" id="PTHR20836:SF0">
    <property type="entry name" value="4-HYDROXY-TETRAHYDRODIPICOLINATE REDUCTASE 1, CHLOROPLASTIC-RELATED"/>
    <property type="match status" value="1"/>
</dbReference>
<dbReference type="SUPFAM" id="SSF55347">
    <property type="entry name" value="Glyceraldehyde-3-phosphate dehydrogenase-like, C-terminal domain"/>
    <property type="match status" value="1"/>
</dbReference>
<evidence type="ECO:0000256" key="13">
    <source>
        <dbReference type="SAM" id="SignalP"/>
    </source>
</evidence>
<gene>
    <name evidence="16" type="primary">dapB</name>
    <name evidence="16" type="ORF">P2G67_06600</name>
</gene>
<dbReference type="InterPro" id="IPR000846">
    <property type="entry name" value="DapB_N"/>
</dbReference>
<evidence type="ECO:0000313" key="17">
    <source>
        <dbReference type="Proteomes" id="UP001215503"/>
    </source>
</evidence>
<evidence type="ECO:0000256" key="7">
    <source>
        <dbReference type="ARBA" id="ARBA00023154"/>
    </source>
</evidence>
<evidence type="ECO:0000256" key="8">
    <source>
        <dbReference type="ARBA" id="ARBA00037922"/>
    </source>
</evidence>
<dbReference type="InterPro" id="IPR022663">
    <property type="entry name" value="DapB_C"/>
</dbReference>
<dbReference type="PANTHER" id="PTHR20836">
    <property type="entry name" value="DIHYDRODIPICOLINATE REDUCTASE"/>
    <property type="match status" value="1"/>
</dbReference>
<dbReference type="Pfam" id="PF01113">
    <property type="entry name" value="DapB_N"/>
    <property type="match status" value="1"/>
</dbReference>
<keyword evidence="7" id="KW-0457">Lysine biosynthesis</keyword>
<comment type="caution">
    <text evidence="16">The sequence shown here is derived from an EMBL/GenBank/DDBJ whole genome shotgun (WGS) entry which is preliminary data.</text>
</comment>
<evidence type="ECO:0000256" key="2">
    <source>
        <dbReference type="ARBA" id="ARBA00022605"/>
    </source>
</evidence>
<evidence type="ECO:0000256" key="6">
    <source>
        <dbReference type="ARBA" id="ARBA00023027"/>
    </source>
</evidence>
<name>A0ABT5YL21_9PROT</name>
<keyword evidence="17" id="KW-1185">Reference proteome</keyword>
<comment type="catalytic activity">
    <reaction evidence="11">
        <text>(S)-2,3,4,5-tetrahydrodipicolinate + NAD(+) + H2O = (2S,4S)-4-hydroxy-2,3,4,5-tetrahydrodipicolinate + NADH + H(+)</text>
        <dbReference type="Rhea" id="RHEA:35323"/>
        <dbReference type="ChEBI" id="CHEBI:15377"/>
        <dbReference type="ChEBI" id="CHEBI:15378"/>
        <dbReference type="ChEBI" id="CHEBI:16845"/>
        <dbReference type="ChEBI" id="CHEBI:57540"/>
        <dbReference type="ChEBI" id="CHEBI:57945"/>
        <dbReference type="ChEBI" id="CHEBI:67139"/>
        <dbReference type="EC" id="1.17.1.8"/>
    </reaction>
</comment>
<dbReference type="EMBL" id="JARHUD010000003">
    <property type="protein sequence ID" value="MDF2095642.1"/>
    <property type="molecule type" value="Genomic_DNA"/>
</dbReference>
<evidence type="ECO:0000256" key="9">
    <source>
        <dbReference type="ARBA" id="ARBA00038983"/>
    </source>
</evidence>
<keyword evidence="4" id="KW-0220">Diaminopimelate biosynthesis</keyword>
<dbReference type="EC" id="1.17.1.8" evidence="9 12"/>
<comment type="similarity">
    <text evidence="1">Belongs to the DapB family.</text>
</comment>
<keyword evidence="2" id="KW-0028">Amino-acid biosynthesis</keyword>
<evidence type="ECO:0000256" key="5">
    <source>
        <dbReference type="ARBA" id="ARBA00023002"/>
    </source>
</evidence>
<keyword evidence="13" id="KW-0732">Signal</keyword>
<dbReference type="InterPro" id="IPR036291">
    <property type="entry name" value="NAD(P)-bd_dom_sf"/>
</dbReference>
<evidence type="ECO:0000256" key="3">
    <source>
        <dbReference type="ARBA" id="ARBA00022857"/>
    </source>
</evidence>
<feature type="domain" description="Dihydrodipicolinate reductase N-terminal" evidence="14">
    <location>
        <begin position="3"/>
        <end position="126"/>
    </location>
</feature>
<dbReference type="GO" id="GO:0008839">
    <property type="term" value="F:4-hydroxy-tetrahydrodipicolinate reductase"/>
    <property type="evidence" value="ECO:0007669"/>
    <property type="project" value="UniProtKB-EC"/>
</dbReference>
<feature type="domain" description="Dihydrodipicolinate reductase C-terminal" evidence="15">
    <location>
        <begin position="131"/>
        <end position="252"/>
    </location>
</feature>
<dbReference type="PIRSF" id="PIRSF000161">
    <property type="entry name" value="DHPR"/>
    <property type="match status" value="1"/>
</dbReference>
<dbReference type="NCBIfam" id="TIGR00036">
    <property type="entry name" value="dapB"/>
    <property type="match status" value="1"/>
</dbReference>
<feature type="signal peptide" evidence="13">
    <location>
        <begin position="1"/>
        <end position="23"/>
    </location>
</feature>
<dbReference type="Gene3D" id="3.30.360.10">
    <property type="entry name" value="Dihydrodipicolinate Reductase, domain 2"/>
    <property type="match status" value="1"/>
</dbReference>
<sequence>MTRLCIAGATGWTGRAIASAALAASDFQVTGAVARSAAGEDLGAVVGRKPVDVRISASVAEALDAAPADVLIDYTHPSVVKANALAALERGSAVVIGTSGLTADDFTELDAAARKAGKGVVASGNFAITAALLSHFAMIAARHIAHFEVIDYAKAAKPDSPSGTARELAERLGDVRKPQLDYPIEEIIGPSETRGGSVNGVQVHAVRLPSYTASVDALFTVPGARLVLKHDAGTDASVYADGTLLAARKVSGVTGLIRGLDRLIFDQG</sequence>
<accession>A0ABT5YL21</accession>
<dbReference type="Pfam" id="PF05173">
    <property type="entry name" value="DapB_C"/>
    <property type="match status" value="1"/>
</dbReference>
<dbReference type="CDD" id="cd02274">
    <property type="entry name" value="DHDPR_N"/>
    <property type="match status" value="1"/>
</dbReference>
<comment type="catalytic activity">
    <reaction evidence="10">
        <text>(S)-2,3,4,5-tetrahydrodipicolinate + NADP(+) + H2O = (2S,4S)-4-hydroxy-2,3,4,5-tetrahydrodipicolinate + NADPH + H(+)</text>
        <dbReference type="Rhea" id="RHEA:35331"/>
        <dbReference type="ChEBI" id="CHEBI:15377"/>
        <dbReference type="ChEBI" id="CHEBI:15378"/>
        <dbReference type="ChEBI" id="CHEBI:16845"/>
        <dbReference type="ChEBI" id="CHEBI:57783"/>
        <dbReference type="ChEBI" id="CHEBI:58349"/>
        <dbReference type="ChEBI" id="CHEBI:67139"/>
        <dbReference type="EC" id="1.17.1.8"/>
    </reaction>
</comment>
<organism evidence="16 17">
    <name type="scientific">Aquibaculum arenosum</name>
    <dbReference type="NCBI Taxonomy" id="3032591"/>
    <lineage>
        <taxon>Bacteria</taxon>
        <taxon>Pseudomonadati</taxon>
        <taxon>Pseudomonadota</taxon>
        <taxon>Alphaproteobacteria</taxon>
        <taxon>Rhodospirillales</taxon>
        <taxon>Rhodovibrionaceae</taxon>
        <taxon>Aquibaculum</taxon>
    </lineage>
</organism>
<keyword evidence="6" id="KW-0520">NAD</keyword>
<dbReference type="InterPro" id="IPR023940">
    <property type="entry name" value="DHDPR_bac"/>
</dbReference>
<evidence type="ECO:0000259" key="14">
    <source>
        <dbReference type="Pfam" id="PF01113"/>
    </source>
</evidence>
<evidence type="ECO:0000256" key="4">
    <source>
        <dbReference type="ARBA" id="ARBA00022915"/>
    </source>
</evidence>
<proteinExistence type="inferred from homology"/>
<evidence type="ECO:0000256" key="11">
    <source>
        <dbReference type="ARBA" id="ARBA00049396"/>
    </source>
</evidence>
<dbReference type="Gene3D" id="3.40.50.720">
    <property type="entry name" value="NAD(P)-binding Rossmann-like Domain"/>
    <property type="match status" value="1"/>
</dbReference>
<evidence type="ECO:0000256" key="12">
    <source>
        <dbReference type="NCBIfam" id="TIGR00036"/>
    </source>
</evidence>
<evidence type="ECO:0000256" key="1">
    <source>
        <dbReference type="ARBA" id="ARBA00006642"/>
    </source>
</evidence>
<reference evidence="16 17" key="1">
    <citation type="submission" date="2023-03" db="EMBL/GenBank/DDBJ databases">
        <title>Fodinicurvata sp. CAU 1616 isolated from sea sendiment.</title>
        <authorList>
            <person name="Kim W."/>
        </authorList>
    </citation>
    <scope>NUCLEOTIDE SEQUENCE [LARGE SCALE GENOMIC DNA]</scope>
    <source>
        <strain evidence="16 17">CAU 1616</strain>
    </source>
</reference>
<comment type="pathway">
    <text evidence="8">Amino-acid biosynthesis; L-lysine biosynthesis via DAP pathway; (S)-tetrahydrodipicolinate from L-aspartate: step 4/4.</text>
</comment>
<feature type="chain" id="PRO_5045879801" description="4-hydroxy-tetrahydrodipicolinate reductase" evidence="13">
    <location>
        <begin position="24"/>
        <end position="268"/>
    </location>
</feature>
<keyword evidence="3" id="KW-0521">NADP</keyword>
<evidence type="ECO:0000313" key="16">
    <source>
        <dbReference type="EMBL" id="MDF2095642.1"/>
    </source>
</evidence>
<dbReference type="Proteomes" id="UP001215503">
    <property type="component" value="Unassembled WGS sequence"/>
</dbReference>
<protein>
    <recommendedName>
        <fullName evidence="9 12">4-hydroxy-tetrahydrodipicolinate reductase</fullName>
        <ecNumber evidence="9 12">1.17.1.8</ecNumber>
    </recommendedName>
</protein>